<dbReference type="PANTHER" id="PTHR46282:SF2">
    <property type="entry name" value="LEUCINE-RICH MELANOCYTE DIFFERENTIATION-ASSOCIATED PROTEIN"/>
    <property type="match status" value="1"/>
</dbReference>
<dbReference type="PROSITE" id="PS51450">
    <property type="entry name" value="LRR"/>
    <property type="match status" value="2"/>
</dbReference>
<dbReference type="InterPro" id="IPR001611">
    <property type="entry name" value="Leu-rich_rpt"/>
</dbReference>
<accession>A0A5J4W6E8</accession>
<evidence type="ECO:0000313" key="3">
    <source>
        <dbReference type="Proteomes" id="UP000324800"/>
    </source>
</evidence>
<proteinExistence type="predicted"/>
<name>A0A5J4W6E8_9EUKA</name>
<evidence type="ECO:0000256" key="1">
    <source>
        <dbReference type="SAM" id="MobiDB-lite"/>
    </source>
</evidence>
<dbReference type="SUPFAM" id="SSF52058">
    <property type="entry name" value="L domain-like"/>
    <property type="match status" value="1"/>
</dbReference>
<dbReference type="EMBL" id="SNRW01003226">
    <property type="protein sequence ID" value="KAA6390418.1"/>
    <property type="molecule type" value="Genomic_DNA"/>
</dbReference>
<dbReference type="InterPro" id="IPR043313">
    <property type="entry name" value="LRMDA"/>
</dbReference>
<comment type="caution">
    <text evidence="2">The sequence shown here is derived from an EMBL/GenBank/DDBJ whole genome shotgun (WGS) entry which is preliminary data.</text>
</comment>
<reference evidence="2 3" key="1">
    <citation type="submission" date="2019-03" db="EMBL/GenBank/DDBJ databases">
        <title>Single cell metagenomics reveals metabolic interactions within the superorganism composed of flagellate Streblomastix strix and complex community of Bacteroidetes bacteria on its surface.</title>
        <authorList>
            <person name="Treitli S.C."/>
            <person name="Kolisko M."/>
            <person name="Husnik F."/>
            <person name="Keeling P."/>
            <person name="Hampl V."/>
        </authorList>
    </citation>
    <scope>NUCLEOTIDE SEQUENCE [LARGE SCALE GENOMIC DNA]</scope>
    <source>
        <strain evidence="2">ST1C</strain>
    </source>
</reference>
<sequence length="247" mass="28182">MIAKIDDQTEITSDQQDEIEEEPEIQADAVPVSGSLSVVGRRIEILPVMYGQKYGKDIHSLDISHNNIRSLENVQLFPKLKSLVADNNQIDDSVDFPPLPSLETLWMNNNRITEIKRLLDQLCQRAPQLSYLSLMKNPACPHRISGNEDEDYARYRLYVLWRIPKLRFLDSSPVTTKEKQEAQRRGEFCLPKTPAQIVSNVQTIDAQIGATADNQDGPSNSTHYGVCKYYYQGKQSEGNRFIRNQNL</sequence>
<dbReference type="OrthoDB" id="272149at2759"/>
<feature type="region of interest" description="Disordered" evidence="1">
    <location>
        <begin position="1"/>
        <end position="22"/>
    </location>
</feature>
<dbReference type="Proteomes" id="UP000324800">
    <property type="component" value="Unassembled WGS sequence"/>
</dbReference>
<organism evidence="2 3">
    <name type="scientific">Streblomastix strix</name>
    <dbReference type="NCBI Taxonomy" id="222440"/>
    <lineage>
        <taxon>Eukaryota</taxon>
        <taxon>Metamonada</taxon>
        <taxon>Preaxostyla</taxon>
        <taxon>Oxymonadida</taxon>
        <taxon>Streblomastigidae</taxon>
        <taxon>Streblomastix</taxon>
    </lineage>
</organism>
<evidence type="ECO:0000313" key="2">
    <source>
        <dbReference type="EMBL" id="KAA6390418.1"/>
    </source>
</evidence>
<gene>
    <name evidence="2" type="ORF">EZS28_014056</name>
</gene>
<dbReference type="Gene3D" id="3.80.10.10">
    <property type="entry name" value="Ribonuclease Inhibitor"/>
    <property type="match status" value="1"/>
</dbReference>
<dbReference type="InterPro" id="IPR032675">
    <property type="entry name" value="LRR_dom_sf"/>
</dbReference>
<dbReference type="PANTHER" id="PTHR46282">
    <property type="entry name" value="LEUCINE-RICH MELANOCYTE DIFFERENTIATION-ASSOCIATED PROTEIN"/>
    <property type="match status" value="1"/>
</dbReference>
<protein>
    <submittedName>
        <fullName evidence="2">Putative leucine-rich melanocyte differentiation-associated protein</fullName>
    </submittedName>
</protein>
<dbReference type="AlphaFoldDB" id="A0A5J4W6E8"/>
<dbReference type="Pfam" id="PF14580">
    <property type="entry name" value="LRR_9"/>
    <property type="match status" value="1"/>
</dbReference>
<dbReference type="FunFam" id="3.80.10.10:FF:000695">
    <property type="entry name" value="leucine-rich melanocyte differentiation-associated protein"/>
    <property type="match status" value="1"/>
</dbReference>